<keyword evidence="1" id="KW-0812">Transmembrane</keyword>
<dbReference type="OrthoDB" id="4737921at2"/>
<gene>
    <name evidence="2" type="ORF">BST47_17685</name>
</gene>
<evidence type="ECO:0000313" key="3">
    <source>
        <dbReference type="Proteomes" id="UP000192411"/>
    </source>
</evidence>
<feature type="transmembrane region" description="Helical" evidence="1">
    <location>
        <begin position="73"/>
        <end position="94"/>
    </location>
</feature>
<dbReference type="Proteomes" id="UP000192411">
    <property type="component" value="Unassembled WGS sequence"/>
</dbReference>
<keyword evidence="1" id="KW-1133">Transmembrane helix</keyword>
<feature type="transmembrane region" description="Helical" evidence="1">
    <location>
        <begin position="46"/>
        <end position="66"/>
    </location>
</feature>
<organism evidence="2 3">
    <name type="scientific">Mycolicibacterium tusciae</name>
    <dbReference type="NCBI Taxonomy" id="75922"/>
    <lineage>
        <taxon>Bacteria</taxon>
        <taxon>Bacillati</taxon>
        <taxon>Actinomycetota</taxon>
        <taxon>Actinomycetes</taxon>
        <taxon>Mycobacteriales</taxon>
        <taxon>Mycobacteriaceae</taxon>
        <taxon>Mycolicibacterium</taxon>
    </lineage>
</organism>
<dbReference type="RefSeq" id="WP_083127083.1">
    <property type="nucleotide sequence ID" value="NZ_MVIM01000009.1"/>
</dbReference>
<proteinExistence type="predicted"/>
<dbReference type="STRING" id="75922.BST47_17685"/>
<evidence type="ECO:0000256" key="1">
    <source>
        <dbReference type="SAM" id="Phobius"/>
    </source>
</evidence>
<evidence type="ECO:0000313" key="2">
    <source>
        <dbReference type="EMBL" id="ORB64015.1"/>
    </source>
</evidence>
<accession>A0A1X0JN74</accession>
<feature type="transmembrane region" description="Helical" evidence="1">
    <location>
        <begin position="106"/>
        <end position="128"/>
    </location>
</feature>
<dbReference type="EMBL" id="MVIM01000009">
    <property type="protein sequence ID" value="ORB64015.1"/>
    <property type="molecule type" value="Genomic_DNA"/>
</dbReference>
<keyword evidence="3" id="KW-1185">Reference proteome</keyword>
<keyword evidence="1" id="KW-0472">Membrane</keyword>
<comment type="caution">
    <text evidence="2">The sequence shown here is derived from an EMBL/GenBank/DDBJ whole genome shotgun (WGS) entry which is preliminary data.</text>
</comment>
<sequence>MSVQVQHRTRMFARVLGPFFTIIVIIVAVRAPDMRQLLSEFTASDVWPWVTGAFILMGGVAIVAFHQLWRGPAAIIVSVLGWLLVARGVFLLAFPDTFAWVANRVIGAAVVWQVAYLGFAAIGLYLTYVGWKPVRRDQQDSNLHISIDSPSAA</sequence>
<feature type="transmembrane region" description="Helical" evidence="1">
    <location>
        <begin position="12"/>
        <end position="31"/>
    </location>
</feature>
<dbReference type="AlphaFoldDB" id="A0A1X0JN74"/>
<reference evidence="2 3" key="1">
    <citation type="submission" date="2017-02" db="EMBL/GenBank/DDBJ databases">
        <title>The new phylogeny of genus Mycobacterium.</title>
        <authorList>
            <person name="Tortoli E."/>
            <person name="Trovato A."/>
            <person name="Cirillo D.M."/>
        </authorList>
    </citation>
    <scope>NUCLEOTIDE SEQUENCE [LARGE SCALE GENOMIC DNA]</scope>
    <source>
        <strain evidence="2 3">DSM 44338</strain>
    </source>
</reference>
<name>A0A1X0JN74_9MYCO</name>
<protein>
    <submittedName>
        <fullName evidence="2">Uncharacterized protein</fullName>
    </submittedName>
</protein>